<proteinExistence type="predicted"/>
<evidence type="ECO:0000313" key="2">
    <source>
        <dbReference type="Proteomes" id="UP000011666"/>
    </source>
</evidence>
<dbReference type="RefSeq" id="WP_007625045.1">
    <property type="nucleotide sequence ID" value="NZ_BANX01000040.1"/>
</dbReference>
<comment type="caution">
    <text evidence="1">The sequence shown here is derived from an EMBL/GenBank/DDBJ whole genome shotgun (WGS) entry which is preliminary data.</text>
</comment>
<dbReference type="STRING" id="1223545.GS4_40_00120"/>
<protein>
    <submittedName>
        <fullName evidence="1">Uncharacterized protein</fullName>
    </submittedName>
</protein>
<name>M0QQS0_9ACTN</name>
<dbReference type="Proteomes" id="UP000011666">
    <property type="component" value="Unassembled WGS sequence"/>
</dbReference>
<organism evidence="1 2">
    <name type="scientific">Gordonia soli NBRC 108243</name>
    <dbReference type="NCBI Taxonomy" id="1223545"/>
    <lineage>
        <taxon>Bacteria</taxon>
        <taxon>Bacillati</taxon>
        <taxon>Actinomycetota</taxon>
        <taxon>Actinomycetes</taxon>
        <taxon>Mycobacteriales</taxon>
        <taxon>Gordoniaceae</taxon>
        <taxon>Gordonia</taxon>
    </lineage>
</organism>
<evidence type="ECO:0000313" key="1">
    <source>
        <dbReference type="EMBL" id="GAC70744.1"/>
    </source>
</evidence>
<dbReference type="OrthoDB" id="8932734at2"/>
<gene>
    <name evidence="1" type="ORF">GS4_40_00120</name>
</gene>
<keyword evidence="2" id="KW-1185">Reference proteome</keyword>
<dbReference type="AlphaFoldDB" id="M0QQS0"/>
<dbReference type="EMBL" id="BANX01000040">
    <property type="protein sequence ID" value="GAC70744.1"/>
    <property type="molecule type" value="Genomic_DNA"/>
</dbReference>
<reference evidence="1 2" key="1">
    <citation type="submission" date="2013-01" db="EMBL/GenBank/DDBJ databases">
        <title>Whole genome shotgun sequence of Gordonia soli NBRC 108243.</title>
        <authorList>
            <person name="Isaki-Nakamura S."/>
            <person name="Hosoyama A."/>
            <person name="Tsuchikane K."/>
            <person name="Ando Y."/>
            <person name="Baba S."/>
            <person name="Ohji S."/>
            <person name="Hamada M."/>
            <person name="Tamura T."/>
            <person name="Yamazoe A."/>
            <person name="Yamazaki S."/>
            <person name="Fujita N."/>
        </authorList>
    </citation>
    <scope>NUCLEOTIDE SEQUENCE [LARGE SCALE GENOMIC DNA]</scope>
    <source>
        <strain evidence="1 2">NBRC 108243</strain>
    </source>
</reference>
<sequence length="95" mass="10208">MTDNVREALEAWPMHRLLRSGVMDLKPMLAKHLAETLTLGPPPDSDALVGALVDQLVRLIGQWRTLATTPGGEPYGVCADALQSLLEGDGEDDGE</sequence>
<accession>M0QQS0</accession>